<dbReference type="InterPro" id="IPR041698">
    <property type="entry name" value="Methyltransf_25"/>
</dbReference>
<proteinExistence type="predicted"/>
<dbReference type="SUPFAM" id="SSF53335">
    <property type="entry name" value="S-adenosyl-L-methionine-dependent methyltransferases"/>
    <property type="match status" value="1"/>
</dbReference>
<gene>
    <name evidence="3" type="ORF">EBO15_19255</name>
</gene>
<feature type="domain" description="Methyltransferase" evidence="2">
    <location>
        <begin position="57"/>
        <end position="152"/>
    </location>
</feature>
<keyword evidence="4" id="KW-1185">Reference proteome</keyword>
<dbReference type="Gene3D" id="3.40.50.150">
    <property type="entry name" value="Vaccinia Virus protein VP39"/>
    <property type="match status" value="1"/>
</dbReference>
<dbReference type="AlphaFoldDB" id="A0A3M2M270"/>
<dbReference type="GO" id="GO:0032259">
    <property type="term" value="P:methylation"/>
    <property type="evidence" value="ECO:0007669"/>
    <property type="project" value="UniProtKB-KW"/>
</dbReference>
<dbReference type="Proteomes" id="UP000282674">
    <property type="component" value="Unassembled WGS sequence"/>
</dbReference>
<name>A0A3M2M270_9ACTN</name>
<keyword evidence="3" id="KW-0489">Methyltransferase</keyword>
<evidence type="ECO:0000313" key="4">
    <source>
        <dbReference type="Proteomes" id="UP000282674"/>
    </source>
</evidence>
<dbReference type="OrthoDB" id="3469983at2"/>
<dbReference type="PANTHER" id="PTHR43861">
    <property type="entry name" value="TRANS-ACONITATE 2-METHYLTRANSFERASE-RELATED"/>
    <property type="match status" value="1"/>
</dbReference>
<dbReference type="Pfam" id="PF13649">
    <property type="entry name" value="Methyltransf_25"/>
    <property type="match status" value="1"/>
</dbReference>
<dbReference type="CDD" id="cd02440">
    <property type="entry name" value="AdoMet_MTases"/>
    <property type="match status" value="1"/>
</dbReference>
<protein>
    <submittedName>
        <fullName evidence="3">Class I SAM-dependent methyltransferase</fullName>
    </submittedName>
</protein>
<evidence type="ECO:0000256" key="1">
    <source>
        <dbReference type="ARBA" id="ARBA00022679"/>
    </source>
</evidence>
<dbReference type="GO" id="GO:0008168">
    <property type="term" value="F:methyltransferase activity"/>
    <property type="evidence" value="ECO:0007669"/>
    <property type="project" value="UniProtKB-KW"/>
</dbReference>
<reference evidence="3 4" key="1">
    <citation type="submission" date="2018-10" db="EMBL/GenBank/DDBJ databases">
        <title>Isolation from soil.</title>
        <authorList>
            <person name="Hu J."/>
        </authorList>
    </citation>
    <scope>NUCLEOTIDE SEQUENCE [LARGE SCALE GENOMIC DNA]</scope>
    <source>
        <strain evidence="3 4">NEAU-Ht49</strain>
    </source>
</reference>
<sequence length="216" mass="23309">MTNRPEPAPAGSTASHWRDVYATRPTDEVSWFQTEPRPSLDLIRAALPQGSAGGSAIDVGGGASPLAAHLVRDGWFDHVTVLDISAKALETARATAQDPAGAIRWLHADLLTWRPDRTFDLWHDRAVFHFLTAPSDRAKYLATLREALAPGGTVILGTFAPEGPTHCSGLPVARYSTDELAAELGGDFTPLDARTQVHHTPAGASQTFSWLTARRR</sequence>
<comment type="caution">
    <text evidence="3">The sequence shown here is derived from an EMBL/GenBank/DDBJ whole genome shotgun (WGS) entry which is preliminary data.</text>
</comment>
<organism evidence="3 4">
    <name type="scientific">Actinomadura harenae</name>
    <dbReference type="NCBI Taxonomy" id="2483351"/>
    <lineage>
        <taxon>Bacteria</taxon>
        <taxon>Bacillati</taxon>
        <taxon>Actinomycetota</taxon>
        <taxon>Actinomycetes</taxon>
        <taxon>Streptosporangiales</taxon>
        <taxon>Thermomonosporaceae</taxon>
        <taxon>Actinomadura</taxon>
    </lineage>
</organism>
<accession>A0A3M2M270</accession>
<evidence type="ECO:0000259" key="2">
    <source>
        <dbReference type="Pfam" id="PF13649"/>
    </source>
</evidence>
<keyword evidence="1 3" id="KW-0808">Transferase</keyword>
<dbReference type="EMBL" id="RFFG01000032">
    <property type="protein sequence ID" value="RMI42575.1"/>
    <property type="molecule type" value="Genomic_DNA"/>
</dbReference>
<dbReference type="RefSeq" id="WP_122195795.1">
    <property type="nucleotide sequence ID" value="NZ_JBHSKC010000007.1"/>
</dbReference>
<evidence type="ECO:0000313" key="3">
    <source>
        <dbReference type="EMBL" id="RMI42575.1"/>
    </source>
</evidence>
<dbReference type="InterPro" id="IPR029063">
    <property type="entry name" value="SAM-dependent_MTases_sf"/>
</dbReference>